<accession>A0AAV7RJR5</accession>
<keyword evidence="3" id="KW-1185">Reference proteome</keyword>
<evidence type="ECO:0000313" key="3">
    <source>
        <dbReference type="Proteomes" id="UP001066276"/>
    </source>
</evidence>
<gene>
    <name evidence="2" type="ORF">NDU88_003857</name>
</gene>
<comment type="caution">
    <text evidence="2">The sequence shown here is derived from an EMBL/GenBank/DDBJ whole genome shotgun (WGS) entry which is preliminary data.</text>
</comment>
<dbReference type="Proteomes" id="UP001066276">
    <property type="component" value="Chromosome 5"/>
</dbReference>
<evidence type="ECO:0000256" key="1">
    <source>
        <dbReference type="SAM" id="MobiDB-lite"/>
    </source>
</evidence>
<dbReference type="EMBL" id="JANPWB010000009">
    <property type="protein sequence ID" value="KAJ1151070.1"/>
    <property type="molecule type" value="Genomic_DNA"/>
</dbReference>
<evidence type="ECO:0000313" key="2">
    <source>
        <dbReference type="EMBL" id="KAJ1151070.1"/>
    </source>
</evidence>
<name>A0AAV7RJR5_PLEWA</name>
<sequence length="157" mass="17477">MSSRSCLLAARKLERATLHLATRIPVIPACPEEKEKRSTQFACPQTLQPRGTIDASSARQPTLLSLAVRDARCERQTRTCQHYAAASRNRRRLPAEGGAARDPKRTRACHTNASLQAPDRNSITGAHQVRRVELFRTIECSAVQLCNPGHRDKKKKA</sequence>
<organism evidence="2 3">
    <name type="scientific">Pleurodeles waltl</name>
    <name type="common">Iberian ribbed newt</name>
    <dbReference type="NCBI Taxonomy" id="8319"/>
    <lineage>
        <taxon>Eukaryota</taxon>
        <taxon>Metazoa</taxon>
        <taxon>Chordata</taxon>
        <taxon>Craniata</taxon>
        <taxon>Vertebrata</taxon>
        <taxon>Euteleostomi</taxon>
        <taxon>Amphibia</taxon>
        <taxon>Batrachia</taxon>
        <taxon>Caudata</taxon>
        <taxon>Salamandroidea</taxon>
        <taxon>Salamandridae</taxon>
        <taxon>Pleurodelinae</taxon>
        <taxon>Pleurodeles</taxon>
    </lineage>
</organism>
<feature type="region of interest" description="Disordered" evidence="1">
    <location>
        <begin position="87"/>
        <end position="107"/>
    </location>
</feature>
<reference evidence="2" key="1">
    <citation type="journal article" date="2022" name="bioRxiv">
        <title>Sequencing and chromosome-scale assembly of the giantPleurodeles waltlgenome.</title>
        <authorList>
            <person name="Brown T."/>
            <person name="Elewa A."/>
            <person name="Iarovenko S."/>
            <person name="Subramanian E."/>
            <person name="Araus A.J."/>
            <person name="Petzold A."/>
            <person name="Susuki M."/>
            <person name="Suzuki K.-i.T."/>
            <person name="Hayashi T."/>
            <person name="Toyoda A."/>
            <person name="Oliveira C."/>
            <person name="Osipova E."/>
            <person name="Leigh N.D."/>
            <person name="Simon A."/>
            <person name="Yun M.H."/>
        </authorList>
    </citation>
    <scope>NUCLEOTIDE SEQUENCE</scope>
    <source>
        <strain evidence="2">20211129_DDA</strain>
        <tissue evidence="2">Liver</tissue>
    </source>
</reference>
<dbReference type="AlphaFoldDB" id="A0AAV7RJR5"/>
<proteinExistence type="predicted"/>
<protein>
    <submittedName>
        <fullName evidence="2">Uncharacterized protein</fullName>
    </submittedName>
</protein>